<evidence type="ECO:0000313" key="2">
    <source>
        <dbReference type="Proteomes" id="UP000256645"/>
    </source>
</evidence>
<accession>A0A3D8SQ23</accession>
<reference evidence="1 2" key="1">
    <citation type="journal article" date="2018" name="IMA Fungus">
        <title>IMA Genome-F 9: Draft genome sequence of Annulohypoxylon stygium, Aspergillus mulundensis, Berkeleyomyces basicola (syn. Thielaviopsis basicola), Ceratocystis smalleyi, two Cercospora beticola strains, Coleophoma cylindrospora, Fusarium fracticaudum, Phialophora cf. hyalina, and Morchella septimelata.</title>
        <authorList>
            <person name="Wingfield B.D."/>
            <person name="Bills G.F."/>
            <person name="Dong Y."/>
            <person name="Huang W."/>
            <person name="Nel W.J."/>
            <person name="Swalarsk-Parry B.S."/>
            <person name="Vaghefi N."/>
            <person name="Wilken P.M."/>
            <person name="An Z."/>
            <person name="de Beer Z.W."/>
            <person name="De Vos L."/>
            <person name="Chen L."/>
            <person name="Duong T.A."/>
            <person name="Gao Y."/>
            <person name="Hammerbacher A."/>
            <person name="Kikkert J.R."/>
            <person name="Li Y."/>
            <person name="Li H."/>
            <person name="Li K."/>
            <person name="Li Q."/>
            <person name="Liu X."/>
            <person name="Ma X."/>
            <person name="Naidoo K."/>
            <person name="Pethybridge S.J."/>
            <person name="Sun J."/>
            <person name="Steenkamp E.T."/>
            <person name="van der Nest M.A."/>
            <person name="van Wyk S."/>
            <person name="Wingfield M.J."/>
            <person name="Xiong C."/>
            <person name="Yue Q."/>
            <person name="Zhang X."/>
        </authorList>
    </citation>
    <scope>NUCLEOTIDE SEQUENCE [LARGE SCALE GENOMIC DNA]</scope>
    <source>
        <strain evidence="1 2">BP6252</strain>
    </source>
</reference>
<dbReference type="Proteomes" id="UP000256645">
    <property type="component" value="Unassembled WGS sequence"/>
</dbReference>
<name>A0A3D8SQ23_9HELO</name>
<evidence type="ECO:0000313" key="1">
    <source>
        <dbReference type="EMBL" id="RDW88420.1"/>
    </source>
</evidence>
<dbReference type="Gene3D" id="3.80.10.10">
    <property type="entry name" value="Ribonuclease Inhibitor"/>
    <property type="match status" value="1"/>
</dbReference>
<sequence>MAIPFSPAVLFPDAQILTARETSYARQASKYDANTLSRIEIDFTQEETAGQSNSLLHYLADAAAPRDVVREVSVTGYPSLGNWTLLVEVFEQLSNLENVWWDAAKAIPKEILNALEMNSPSCHLHYTLSYSYYDPYDDKMPPIRFVGSESDHESRADSREAIIGSKVLHSLKASVSYGSRPNLRDMDLVFRILADCPNMKGLDLSIRHSGCVMSGGQPYTFDFMSNPDVRYPPLETLTIGGYRFDAASNDGRDWDYSKYERWEEKERRRNIWLLGWLPKLLMDGIDEIWESYDFMVLRAQNSRRKEERRKREPDGVTNLDRWLQAMDWSHLHTLNIDEPTAETLTKLSGKLPNLTDLTLNRPNSHHAAIDFIANTTRPLQSLSIQNMNVCSLQLVVDAIVAHHSEELVNFSIHQYNAHLTFNATEISSLVNSCKKLRKVEIDLPRPPTKENSTIGGLTNLGDLTQHQLEIYNVLASSPELTELTIHYPTPDLGEMENDWEFQFEIEEDDEEDEKDPFINLRSVELLFSHLNDKKEGQELTLLNIFVGNWKDRYRSGHNLLESRRRVAKYVCRIDENGLQVCSVKQMRNYH</sequence>
<protein>
    <recommendedName>
        <fullName evidence="3">F-box domain-containing protein</fullName>
    </recommendedName>
</protein>
<gene>
    <name evidence="1" type="ORF">BP6252_00452</name>
</gene>
<keyword evidence="2" id="KW-1185">Reference proteome</keyword>
<organism evidence="1 2">
    <name type="scientific">Coleophoma cylindrospora</name>
    <dbReference type="NCBI Taxonomy" id="1849047"/>
    <lineage>
        <taxon>Eukaryota</taxon>
        <taxon>Fungi</taxon>
        <taxon>Dikarya</taxon>
        <taxon>Ascomycota</taxon>
        <taxon>Pezizomycotina</taxon>
        <taxon>Leotiomycetes</taxon>
        <taxon>Helotiales</taxon>
        <taxon>Dermateaceae</taxon>
        <taxon>Coleophoma</taxon>
    </lineage>
</organism>
<evidence type="ECO:0008006" key="3">
    <source>
        <dbReference type="Google" id="ProtNLM"/>
    </source>
</evidence>
<dbReference type="EMBL" id="PDLM01000001">
    <property type="protein sequence ID" value="RDW88420.1"/>
    <property type="molecule type" value="Genomic_DNA"/>
</dbReference>
<dbReference type="OrthoDB" id="3945550at2759"/>
<proteinExistence type="predicted"/>
<comment type="caution">
    <text evidence="1">The sequence shown here is derived from an EMBL/GenBank/DDBJ whole genome shotgun (WGS) entry which is preliminary data.</text>
</comment>
<dbReference type="SUPFAM" id="SSF52047">
    <property type="entry name" value="RNI-like"/>
    <property type="match status" value="1"/>
</dbReference>
<dbReference type="AlphaFoldDB" id="A0A3D8SQ23"/>
<dbReference type="InterPro" id="IPR032675">
    <property type="entry name" value="LRR_dom_sf"/>
</dbReference>